<dbReference type="AlphaFoldDB" id="A0A4Q6XS01"/>
<protein>
    <recommendedName>
        <fullName evidence="4">Lanthionine synthetase</fullName>
    </recommendedName>
</protein>
<gene>
    <name evidence="2" type="ORF">EWE74_14095</name>
</gene>
<dbReference type="EMBL" id="SGIT01000002">
    <property type="protein sequence ID" value="RZF60234.1"/>
    <property type="molecule type" value="Genomic_DNA"/>
</dbReference>
<dbReference type="SMART" id="SM01260">
    <property type="entry name" value="LANC_like"/>
    <property type="match status" value="1"/>
</dbReference>
<dbReference type="InterPro" id="IPR007822">
    <property type="entry name" value="LANC-like"/>
</dbReference>
<dbReference type="GO" id="GO:0031179">
    <property type="term" value="P:peptide modification"/>
    <property type="evidence" value="ECO:0007669"/>
    <property type="project" value="InterPro"/>
</dbReference>
<dbReference type="SUPFAM" id="SSF158745">
    <property type="entry name" value="LanC-like"/>
    <property type="match status" value="1"/>
</dbReference>
<dbReference type="RefSeq" id="WP_130142152.1">
    <property type="nucleotide sequence ID" value="NZ_SGIT01000002.1"/>
</dbReference>
<dbReference type="CDD" id="cd04793">
    <property type="entry name" value="LanC"/>
    <property type="match status" value="1"/>
</dbReference>
<dbReference type="GO" id="GO:0005886">
    <property type="term" value="C:plasma membrane"/>
    <property type="evidence" value="ECO:0007669"/>
    <property type="project" value="TreeGrafter"/>
</dbReference>
<name>A0A4Q6XS01_9SPHI</name>
<dbReference type="OrthoDB" id="6313827at2"/>
<sequence length="409" mass="45489">MNKQKWEPLLEGNQKQLDTIIGTLEKEKLHKNHSLLGEGNTGAALLFYHYGRYIGKEKYIEKASSIILDNFDMYHSNDPSTYSLCNGMAGFRWAVNHLIDAGFIDGDADELFSDDDALLYAVMEKDIGESRYDYLHNAIGIGLYFMKRRTARSAGYIAALVEGLAKAAIADQDGLKWLSMFNLQEGEGKKAVYNLSLSHGMTSIISFLGKVYQMGIAQENVNDLLSRTVSYMLSHKLSVPDETGSFFPSMISAEDDHPVYGGRLAWCYGDLGLAYILLQVSGIVGNQEWEEIAMSVLLQSTTRKNALKERVVDAGFCHGSAGIAHIYNRLYQYTGNPVFKESALHWLDDMLRKAVFPDGPAGYKAWYPQSYGGWKSEFGLLQGISGIGLVLLAAISDVEPVWDECFLLS</sequence>
<evidence type="ECO:0000313" key="2">
    <source>
        <dbReference type="EMBL" id="RZF60234.1"/>
    </source>
</evidence>
<keyword evidence="1" id="KW-0862">Zinc</keyword>
<dbReference type="PANTHER" id="PTHR12736:SF7">
    <property type="entry name" value="LANC-LIKE PROTEIN 3"/>
    <property type="match status" value="1"/>
</dbReference>
<evidence type="ECO:0000313" key="3">
    <source>
        <dbReference type="Proteomes" id="UP000292855"/>
    </source>
</evidence>
<feature type="binding site" evidence="1">
    <location>
        <position position="318"/>
    </location>
    <ligand>
        <name>Zn(2+)</name>
        <dbReference type="ChEBI" id="CHEBI:29105"/>
    </ligand>
</feature>
<feature type="binding site" evidence="1">
    <location>
        <position position="267"/>
    </location>
    <ligand>
        <name>Zn(2+)</name>
        <dbReference type="ChEBI" id="CHEBI:29105"/>
    </ligand>
</feature>
<evidence type="ECO:0000256" key="1">
    <source>
        <dbReference type="PIRSR" id="PIRSR607822-1"/>
    </source>
</evidence>
<dbReference type="Gene3D" id="1.50.10.20">
    <property type="match status" value="1"/>
</dbReference>
<comment type="caution">
    <text evidence="2">The sequence shown here is derived from an EMBL/GenBank/DDBJ whole genome shotgun (WGS) entry which is preliminary data.</text>
</comment>
<keyword evidence="3" id="KW-1185">Reference proteome</keyword>
<organism evidence="2 3">
    <name type="scientific">Sphingobacterium corticibacterium</name>
    <dbReference type="NCBI Taxonomy" id="2484746"/>
    <lineage>
        <taxon>Bacteria</taxon>
        <taxon>Pseudomonadati</taxon>
        <taxon>Bacteroidota</taxon>
        <taxon>Sphingobacteriia</taxon>
        <taxon>Sphingobacteriales</taxon>
        <taxon>Sphingobacteriaceae</taxon>
        <taxon>Sphingobacterium</taxon>
    </lineage>
</organism>
<accession>A0A4Q6XS01</accession>
<feature type="binding site" evidence="1">
    <location>
        <position position="317"/>
    </location>
    <ligand>
        <name>Zn(2+)</name>
        <dbReference type="ChEBI" id="CHEBI:29105"/>
    </ligand>
</feature>
<dbReference type="Pfam" id="PF05147">
    <property type="entry name" value="LANC_like"/>
    <property type="match status" value="1"/>
</dbReference>
<dbReference type="InterPro" id="IPR033889">
    <property type="entry name" value="LanC"/>
</dbReference>
<evidence type="ECO:0008006" key="4">
    <source>
        <dbReference type="Google" id="ProtNLM"/>
    </source>
</evidence>
<dbReference type="Proteomes" id="UP000292855">
    <property type="component" value="Unassembled WGS sequence"/>
</dbReference>
<dbReference type="PRINTS" id="PR01955">
    <property type="entry name" value="LANCFRANKIA"/>
</dbReference>
<keyword evidence="1" id="KW-0479">Metal-binding</keyword>
<reference evidence="2 3" key="1">
    <citation type="submission" date="2019-02" db="EMBL/GenBank/DDBJ databases">
        <authorList>
            <person name="Li Y."/>
        </authorList>
    </citation>
    <scope>NUCLEOTIDE SEQUENCE [LARGE SCALE GENOMIC DNA]</scope>
    <source>
        <strain evidence="2 3">30C10-4-7</strain>
    </source>
</reference>
<dbReference type="PRINTS" id="PR01950">
    <property type="entry name" value="LANCSUPER"/>
</dbReference>
<dbReference type="GO" id="GO:0046872">
    <property type="term" value="F:metal ion binding"/>
    <property type="evidence" value="ECO:0007669"/>
    <property type="project" value="UniProtKB-KW"/>
</dbReference>
<dbReference type="PANTHER" id="PTHR12736">
    <property type="entry name" value="LANC-LIKE PROTEIN"/>
    <property type="match status" value="1"/>
</dbReference>
<proteinExistence type="predicted"/>